<dbReference type="InterPro" id="IPR011009">
    <property type="entry name" value="Kinase-like_dom_sf"/>
</dbReference>
<evidence type="ECO:0000313" key="2">
    <source>
        <dbReference type="EMBL" id="NKY96710.1"/>
    </source>
</evidence>
<dbReference type="InterPro" id="IPR002575">
    <property type="entry name" value="Aminoglycoside_PTrfase"/>
</dbReference>
<dbReference type="Proteomes" id="UP000553209">
    <property type="component" value="Unassembled WGS sequence"/>
</dbReference>
<dbReference type="SUPFAM" id="SSF56112">
    <property type="entry name" value="Protein kinase-like (PK-like)"/>
    <property type="match status" value="1"/>
</dbReference>
<dbReference type="InterPro" id="IPR051678">
    <property type="entry name" value="AGP_Transferase"/>
</dbReference>
<evidence type="ECO:0000259" key="1">
    <source>
        <dbReference type="Pfam" id="PF01636"/>
    </source>
</evidence>
<dbReference type="Gene3D" id="3.90.1200.10">
    <property type="match status" value="1"/>
</dbReference>
<dbReference type="PANTHER" id="PTHR21310">
    <property type="entry name" value="AMINOGLYCOSIDE PHOSPHOTRANSFERASE-RELATED-RELATED"/>
    <property type="match status" value="1"/>
</dbReference>
<reference evidence="2 3" key="1">
    <citation type="submission" date="2020-04" db="EMBL/GenBank/DDBJ databases">
        <title>MicrobeNet Type strains.</title>
        <authorList>
            <person name="Nicholson A.C."/>
        </authorList>
    </citation>
    <scope>NUCLEOTIDE SEQUENCE [LARGE SCALE GENOMIC DNA]</scope>
    <source>
        <strain evidence="2 3">ATCC 23612</strain>
    </source>
</reference>
<dbReference type="AlphaFoldDB" id="A0A7X6M979"/>
<keyword evidence="3" id="KW-1185">Reference proteome</keyword>
<organism evidence="2 3">
    <name type="scientific">Nocardiopsis alborubida</name>
    <dbReference type="NCBI Taxonomy" id="146802"/>
    <lineage>
        <taxon>Bacteria</taxon>
        <taxon>Bacillati</taxon>
        <taxon>Actinomycetota</taxon>
        <taxon>Actinomycetes</taxon>
        <taxon>Streptosporangiales</taxon>
        <taxon>Nocardiopsidaceae</taxon>
        <taxon>Nocardiopsis</taxon>
    </lineage>
</organism>
<sequence>MTVLAPLHGGFSERQMRTLLSRISHVLGADPAKAELLRGHTNAVVRLRSPEVVVKIARKGTPAASVERTVATVRWLMNRGFPTVPLHPGVDQPLIIDGHPITVWTYLPQHDVPVHAADLARPLRALHSLPSPPVRLRSLDNIAAIRTSLDAITTLPDEEMRFLRQRLDHLASALSEVDFALAPSVVQGDPQHRNALHDHQAGQTVLCDWDTLAWGQPEWDLVTLEIHCRRFGHGKAHYQAFADAYGFEVTAWSGYPVLRDLRELRMIATNARKAHHTPGTLAEVRRRITGLRQETELQWSIL</sequence>
<accession>A0A7X6M979</accession>
<name>A0A7X6M979_9ACTN</name>
<dbReference type="Pfam" id="PF01636">
    <property type="entry name" value="APH"/>
    <property type="match status" value="1"/>
</dbReference>
<proteinExistence type="predicted"/>
<dbReference type="RefSeq" id="WP_061080274.1">
    <property type="nucleotide sequence ID" value="NZ_JAAXPG010000002.1"/>
</dbReference>
<dbReference type="PANTHER" id="PTHR21310:SF40">
    <property type="entry name" value="AMINOGLYCOSIDE PHOSPHOTRANSFERASE DOMAIN-CONTAINING PROTEIN-RELATED"/>
    <property type="match status" value="1"/>
</dbReference>
<comment type="caution">
    <text evidence="2">The sequence shown here is derived from an EMBL/GenBank/DDBJ whole genome shotgun (WGS) entry which is preliminary data.</text>
</comment>
<protein>
    <submittedName>
        <fullName evidence="2">Aminoglycoside phosphotransferase family protein</fullName>
    </submittedName>
</protein>
<keyword evidence="2" id="KW-0808">Transferase</keyword>
<gene>
    <name evidence="2" type="ORF">HGB44_03335</name>
</gene>
<dbReference type="EMBL" id="JAAXPG010000002">
    <property type="protein sequence ID" value="NKY96710.1"/>
    <property type="molecule type" value="Genomic_DNA"/>
</dbReference>
<dbReference type="GO" id="GO:0016740">
    <property type="term" value="F:transferase activity"/>
    <property type="evidence" value="ECO:0007669"/>
    <property type="project" value="UniProtKB-KW"/>
</dbReference>
<evidence type="ECO:0000313" key="3">
    <source>
        <dbReference type="Proteomes" id="UP000553209"/>
    </source>
</evidence>
<feature type="domain" description="Aminoglycoside phosphotransferase" evidence="1">
    <location>
        <begin position="37"/>
        <end position="255"/>
    </location>
</feature>